<keyword evidence="6" id="KW-0732">Signal</keyword>
<dbReference type="InterPro" id="IPR025662">
    <property type="entry name" value="Sigma_54_int_dom_ATP-bd_1"/>
</dbReference>
<evidence type="ECO:0000256" key="5">
    <source>
        <dbReference type="ARBA" id="ARBA00023163"/>
    </source>
</evidence>
<keyword evidence="3" id="KW-0805">Transcription regulation</keyword>
<keyword evidence="4" id="KW-0238">DNA-binding</keyword>
<gene>
    <name evidence="8" type="ORF">G7Y82_05115</name>
</gene>
<dbReference type="InterPro" id="IPR027417">
    <property type="entry name" value="P-loop_NTPase"/>
</dbReference>
<dbReference type="CDD" id="cd00009">
    <property type="entry name" value="AAA"/>
    <property type="match status" value="1"/>
</dbReference>
<dbReference type="EMBL" id="JAAVXB010000002">
    <property type="protein sequence ID" value="NKF21688.1"/>
    <property type="molecule type" value="Genomic_DNA"/>
</dbReference>
<keyword evidence="2" id="KW-0067">ATP-binding</keyword>
<dbReference type="PROSITE" id="PS00688">
    <property type="entry name" value="SIGMA54_INTERACT_3"/>
    <property type="match status" value="1"/>
</dbReference>
<dbReference type="FunFam" id="3.40.50.300:FF:000006">
    <property type="entry name" value="DNA-binding transcriptional regulator NtrC"/>
    <property type="match status" value="1"/>
</dbReference>
<organism evidence="8 9">
    <name type="scientific">Solimonas marina</name>
    <dbReference type="NCBI Taxonomy" id="2714601"/>
    <lineage>
        <taxon>Bacteria</taxon>
        <taxon>Pseudomonadati</taxon>
        <taxon>Pseudomonadota</taxon>
        <taxon>Gammaproteobacteria</taxon>
        <taxon>Nevskiales</taxon>
        <taxon>Nevskiaceae</taxon>
        <taxon>Solimonas</taxon>
    </lineage>
</organism>
<evidence type="ECO:0000256" key="6">
    <source>
        <dbReference type="SAM" id="SignalP"/>
    </source>
</evidence>
<evidence type="ECO:0000313" key="9">
    <source>
        <dbReference type="Proteomes" id="UP000653472"/>
    </source>
</evidence>
<dbReference type="PROSITE" id="PS50045">
    <property type="entry name" value="SIGMA54_INTERACT_4"/>
    <property type="match status" value="1"/>
</dbReference>
<dbReference type="GO" id="GO:0005524">
    <property type="term" value="F:ATP binding"/>
    <property type="evidence" value="ECO:0007669"/>
    <property type="project" value="UniProtKB-KW"/>
</dbReference>
<keyword evidence="9" id="KW-1185">Reference proteome</keyword>
<dbReference type="InterPro" id="IPR058031">
    <property type="entry name" value="AAA_lid_NorR"/>
</dbReference>
<feature type="chain" id="PRO_5037469947" evidence="6">
    <location>
        <begin position="23"/>
        <end position="449"/>
    </location>
</feature>
<dbReference type="Pfam" id="PF00158">
    <property type="entry name" value="Sigma54_activat"/>
    <property type="match status" value="1"/>
</dbReference>
<dbReference type="SUPFAM" id="SSF52540">
    <property type="entry name" value="P-loop containing nucleoside triphosphate hydrolases"/>
    <property type="match status" value="1"/>
</dbReference>
<dbReference type="Gene3D" id="3.40.50.300">
    <property type="entry name" value="P-loop containing nucleotide triphosphate hydrolases"/>
    <property type="match status" value="1"/>
</dbReference>
<evidence type="ECO:0000259" key="7">
    <source>
        <dbReference type="PROSITE" id="PS50045"/>
    </source>
</evidence>
<sequence>MRRLAGPAFAAVLAWARPGASASYHAEHFAWPLPFSGLDGFAVGRDAEAVPLFGRQGPAPQPFVGVLVATAARGVTLDGATRALLRAAAEPIATALCNEQRLRDIDRLRASAEADRRSLLTRLGRRSLSETIVGADRGLRQVMARVEQVAPTDASVLILGETGAGKEVLARAIHERSVRASGPFVRVNCGAVPPELIDSELFGHEKGSFTGALAARRGWFERADGGTLFLDEIGELTPAVQVRLLRVLQDGIVQRIGSEREVAVDVRVVAATHRDLPHMVQDGRFREDLWYRLAVFPLILPPLRERSEDIALLAQHFVERAADRLGLPRPPLRSADLQRLLAYRWPGNVRELSAVIERAVILGQGVSLDLETALGVARPTAPAKRQLGEATPALSTLAEAVAAHLCRALATSGGRIDGPDGAARLLDVNPSTLRATLRRHDVDPRRFRR</sequence>
<protein>
    <submittedName>
        <fullName evidence="8">Sigma-54-dependent Fis family transcriptional regulator</fullName>
    </submittedName>
</protein>
<dbReference type="AlphaFoldDB" id="A0A969W816"/>
<dbReference type="InterPro" id="IPR003593">
    <property type="entry name" value="AAA+_ATPase"/>
</dbReference>
<accession>A0A969W816</accession>
<dbReference type="InterPro" id="IPR002078">
    <property type="entry name" value="Sigma_54_int"/>
</dbReference>
<evidence type="ECO:0000256" key="4">
    <source>
        <dbReference type="ARBA" id="ARBA00023125"/>
    </source>
</evidence>
<evidence type="ECO:0000256" key="2">
    <source>
        <dbReference type="ARBA" id="ARBA00022840"/>
    </source>
</evidence>
<reference evidence="8" key="1">
    <citation type="submission" date="2020-03" db="EMBL/GenBank/DDBJ databases">
        <title>Solimonas marina sp. nov., isolated from deep seawater of the Pacific Ocean.</title>
        <authorList>
            <person name="Liu X."/>
            <person name="Lai Q."/>
            <person name="Sun F."/>
            <person name="Gai Y."/>
            <person name="Li G."/>
            <person name="Shao Z."/>
        </authorList>
    </citation>
    <scope>NUCLEOTIDE SEQUENCE</scope>
    <source>
        <strain evidence="8">C16B3</strain>
    </source>
</reference>
<dbReference type="PANTHER" id="PTHR32071:SF117">
    <property type="entry name" value="PTS-DEPENDENT DIHYDROXYACETONE KINASE OPERON REGULATORY PROTEIN-RELATED"/>
    <property type="match status" value="1"/>
</dbReference>
<keyword evidence="5" id="KW-0804">Transcription</keyword>
<dbReference type="InterPro" id="IPR025944">
    <property type="entry name" value="Sigma_54_int_dom_CS"/>
</dbReference>
<evidence type="ECO:0000313" key="8">
    <source>
        <dbReference type="EMBL" id="NKF21688.1"/>
    </source>
</evidence>
<evidence type="ECO:0000256" key="1">
    <source>
        <dbReference type="ARBA" id="ARBA00022741"/>
    </source>
</evidence>
<feature type="signal peptide" evidence="6">
    <location>
        <begin position="1"/>
        <end position="22"/>
    </location>
</feature>
<dbReference type="Pfam" id="PF25601">
    <property type="entry name" value="AAA_lid_14"/>
    <property type="match status" value="1"/>
</dbReference>
<dbReference type="InterPro" id="IPR025943">
    <property type="entry name" value="Sigma_54_int_dom_ATP-bd_2"/>
</dbReference>
<proteinExistence type="predicted"/>
<dbReference type="SMART" id="SM00382">
    <property type="entry name" value="AAA"/>
    <property type="match status" value="1"/>
</dbReference>
<dbReference type="GO" id="GO:0006355">
    <property type="term" value="P:regulation of DNA-templated transcription"/>
    <property type="evidence" value="ECO:0007669"/>
    <property type="project" value="InterPro"/>
</dbReference>
<comment type="caution">
    <text evidence="8">The sequence shown here is derived from an EMBL/GenBank/DDBJ whole genome shotgun (WGS) entry which is preliminary data.</text>
</comment>
<dbReference type="GO" id="GO:0003677">
    <property type="term" value="F:DNA binding"/>
    <property type="evidence" value="ECO:0007669"/>
    <property type="project" value="UniProtKB-KW"/>
</dbReference>
<dbReference type="PROSITE" id="PS00676">
    <property type="entry name" value="SIGMA54_INTERACT_2"/>
    <property type="match status" value="1"/>
</dbReference>
<feature type="domain" description="Sigma-54 factor interaction" evidence="7">
    <location>
        <begin position="132"/>
        <end position="361"/>
    </location>
</feature>
<dbReference type="PANTHER" id="PTHR32071">
    <property type="entry name" value="TRANSCRIPTIONAL REGULATORY PROTEIN"/>
    <property type="match status" value="1"/>
</dbReference>
<name>A0A969W816_9GAMM</name>
<evidence type="ECO:0000256" key="3">
    <source>
        <dbReference type="ARBA" id="ARBA00023015"/>
    </source>
</evidence>
<dbReference type="Gene3D" id="1.10.8.60">
    <property type="match status" value="1"/>
</dbReference>
<dbReference type="PROSITE" id="PS00675">
    <property type="entry name" value="SIGMA54_INTERACT_1"/>
    <property type="match status" value="1"/>
</dbReference>
<dbReference type="Proteomes" id="UP000653472">
    <property type="component" value="Unassembled WGS sequence"/>
</dbReference>
<keyword evidence="1" id="KW-0547">Nucleotide-binding</keyword>